<evidence type="ECO:0000256" key="8">
    <source>
        <dbReference type="SAM" id="Phobius"/>
    </source>
</evidence>
<evidence type="ECO:0000313" key="12">
    <source>
        <dbReference type="Proteomes" id="UP001524473"/>
    </source>
</evidence>
<dbReference type="Gene3D" id="6.10.340.10">
    <property type="match status" value="1"/>
</dbReference>
<evidence type="ECO:0000256" key="4">
    <source>
        <dbReference type="ARBA" id="ARBA00022553"/>
    </source>
</evidence>
<keyword evidence="8" id="KW-0812">Transmembrane</keyword>
<evidence type="ECO:0000256" key="5">
    <source>
        <dbReference type="ARBA" id="ARBA00022679"/>
    </source>
</evidence>
<feature type="domain" description="Histidine kinase" evidence="9">
    <location>
        <begin position="457"/>
        <end position="556"/>
    </location>
</feature>
<evidence type="ECO:0000256" key="3">
    <source>
        <dbReference type="ARBA" id="ARBA00012438"/>
    </source>
</evidence>
<keyword evidence="8" id="KW-1133">Transmembrane helix</keyword>
<keyword evidence="5" id="KW-0808">Transferase</keyword>
<protein>
    <recommendedName>
        <fullName evidence="3">histidine kinase</fullName>
        <ecNumber evidence="3">2.7.13.3</ecNumber>
    </recommendedName>
</protein>
<dbReference type="InterPro" id="IPR050640">
    <property type="entry name" value="Bact_2-comp_sensor_kinase"/>
</dbReference>
<keyword evidence="8" id="KW-0472">Membrane</keyword>
<evidence type="ECO:0000256" key="7">
    <source>
        <dbReference type="ARBA" id="ARBA00023012"/>
    </source>
</evidence>
<keyword evidence="4" id="KW-0597">Phosphoprotein</keyword>
<feature type="transmembrane region" description="Helical" evidence="8">
    <location>
        <begin position="270"/>
        <end position="292"/>
    </location>
</feature>
<dbReference type="GO" id="GO:0016301">
    <property type="term" value="F:kinase activity"/>
    <property type="evidence" value="ECO:0007669"/>
    <property type="project" value="UniProtKB-KW"/>
</dbReference>
<comment type="subcellular location">
    <subcellularLocation>
        <location evidence="2">Membrane</location>
    </subcellularLocation>
</comment>
<dbReference type="EC" id="2.7.13.3" evidence="3"/>
<organism evidence="11 12">
    <name type="scientific">Neglectibacter timonensis</name>
    <dbReference type="NCBI Taxonomy" id="1776382"/>
    <lineage>
        <taxon>Bacteria</taxon>
        <taxon>Bacillati</taxon>
        <taxon>Bacillota</taxon>
        <taxon>Clostridia</taxon>
        <taxon>Eubacteriales</taxon>
        <taxon>Oscillospiraceae</taxon>
        <taxon>Neglectibacter</taxon>
    </lineage>
</organism>
<dbReference type="RefSeq" id="WP_256192462.1">
    <property type="nucleotide sequence ID" value="NZ_JANFZG010000077.1"/>
</dbReference>
<evidence type="ECO:0000259" key="10">
    <source>
        <dbReference type="PROSITE" id="PS50885"/>
    </source>
</evidence>
<proteinExistence type="predicted"/>
<evidence type="ECO:0000256" key="1">
    <source>
        <dbReference type="ARBA" id="ARBA00000085"/>
    </source>
</evidence>
<dbReference type="SUPFAM" id="SSF55874">
    <property type="entry name" value="ATPase domain of HSP90 chaperone/DNA topoisomerase II/histidine kinase"/>
    <property type="match status" value="1"/>
</dbReference>
<comment type="catalytic activity">
    <reaction evidence="1">
        <text>ATP + protein L-histidine = ADP + protein N-phospho-L-histidine.</text>
        <dbReference type="EC" id="2.7.13.3"/>
    </reaction>
</comment>
<evidence type="ECO:0000259" key="9">
    <source>
        <dbReference type="PROSITE" id="PS50109"/>
    </source>
</evidence>
<sequence length="562" mass="64138">MGWVNHIRDLKYKYKIMVGCILCCLICIAVLWSYTVHETHSLLTQRSLLDMENQLQQSAAALDHQLQLCDNVLGSLSINNSVISAAEHEYTGYYEMYDIFSNQVTPLFSSVLTFNGDIAQLTLYSASNVERHTPWVLPTDELSETIRLQGENRWIYDTDQGVCKLQKLVSSCGENYLYIQLHDDVLERLFGSLSSQGYGVTLFDSCGNVAYDVPPNGLTSVFFTANSGKHTGQIWEQDGFFCSCRTVESSGWTIYLYQSKGYFWNRNWQMVPGLIGISVVCLMAAVLTSLLLSRLAVTRIENLAANIRQLREGQNEIWVQSKSKDEIGYLTDEFITMMQLIQHLIKDVYREQLIRKEYQIQMLRAQINPHFLYNTLSAIRWKTLMNGDEEASEIINQLSVFYRTALNKGREFSNVENEMKNIRAYITIQKELQSHLFQVSYHVDSSLYPCKIPVMILQPIVENAILHGLASSRKQDRSLGLSAFGKGRDMIFEIRDDGAGIEAEQLKQLLNSKTNGYGMKNVQERIHLLYGNEYGLEIHSIRGEGTIVRVLLPKEPLTDVEN</sequence>
<dbReference type="SMART" id="SM00387">
    <property type="entry name" value="HATPase_c"/>
    <property type="match status" value="1"/>
</dbReference>
<dbReference type="Pfam" id="PF06580">
    <property type="entry name" value="His_kinase"/>
    <property type="match status" value="1"/>
</dbReference>
<keyword evidence="6 11" id="KW-0418">Kinase</keyword>
<dbReference type="PANTHER" id="PTHR34220">
    <property type="entry name" value="SENSOR HISTIDINE KINASE YPDA"/>
    <property type="match status" value="1"/>
</dbReference>
<dbReference type="InterPro" id="IPR005467">
    <property type="entry name" value="His_kinase_dom"/>
</dbReference>
<dbReference type="InterPro" id="IPR010559">
    <property type="entry name" value="Sig_transdc_His_kin_internal"/>
</dbReference>
<dbReference type="Proteomes" id="UP001524473">
    <property type="component" value="Unassembled WGS sequence"/>
</dbReference>
<feature type="transmembrane region" description="Helical" evidence="8">
    <location>
        <begin position="12"/>
        <end position="34"/>
    </location>
</feature>
<comment type="caution">
    <text evidence="11">The sequence shown here is derived from an EMBL/GenBank/DDBJ whole genome shotgun (WGS) entry which is preliminary data.</text>
</comment>
<dbReference type="InterPro" id="IPR036890">
    <property type="entry name" value="HATPase_C_sf"/>
</dbReference>
<gene>
    <name evidence="11" type="ORF">NE695_18055</name>
</gene>
<dbReference type="PROSITE" id="PS50885">
    <property type="entry name" value="HAMP"/>
    <property type="match status" value="1"/>
</dbReference>
<evidence type="ECO:0000256" key="6">
    <source>
        <dbReference type="ARBA" id="ARBA00022777"/>
    </source>
</evidence>
<keyword evidence="7" id="KW-0902">Two-component regulatory system</keyword>
<name>A0ABT1S4F1_9FIRM</name>
<evidence type="ECO:0000313" key="11">
    <source>
        <dbReference type="EMBL" id="MCQ4841806.1"/>
    </source>
</evidence>
<dbReference type="PANTHER" id="PTHR34220:SF7">
    <property type="entry name" value="SENSOR HISTIDINE KINASE YPDA"/>
    <property type="match status" value="1"/>
</dbReference>
<dbReference type="EMBL" id="JANFZH010000081">
    <property type="protein sequence ID" value="MCQ4841806.1"/>
    <property type="molecule type" value="Genomic_DNA"/>
</dbReference>
<dbReference type="InterPro" id="IPR003594">
    <property type="entry name" value="HATPase_dom"/>
</dbReference>
<feature type="domain" description="HAMP" evidence="10">
    <location>
        <begin position="294"/>
        <end position="346"/>
    </location>
</feature>
<dbReference type="Pfam" id="PF02518">
    <property type="entry name" value="HATPase_c"/>
    <property type="match status" value="1"/>
</dbReference>
<reference evidence="11 12" key="1">
    <citation type="submission" date="2022-06" db="EMBL/GenBank/DDBJ databases">
        <title>Isolation of gut microbiota from human fecal samples.</title>
        <authorList>
            <person name="Pamer E.G."/>
            <person name="Barat B."/>
            <person name="Waligurski E."/>
            <person name="Medina S."/>
            <person name="Paddock L."/>
            <person name="Mostad J."/>
        </authorList>
    </citation>
    <scope>NUCLEOTIDE SEQUENCE [LARGE SCALE GENOMIC DNA]</scope>
    <source>
        <strain evidence="11 12">DFI.9.73</strain>
    </source>
</reference>
<keyword evidence="12" id="KW-1185">Reference proteome</keyword>
<dbReference type="InterPro" id="IPR003660">
    <property type="entry name" value="HAMP_dom"/>
</dbReference>
<dbReference type="PROSITE" id="PS50109">
    <property type="entry name" value="HIS_KIN"/>
    <property type="match status" value="1"/>
</dbReference>
<accession>A0ABT1S4F1</accession>
<dbReference type="Gene3D" id="3.30.565.10">
    <property type="entry name" value="Histidine kinase-like ATPase, C-terminal domain"/>
    <property type="match status" value="1"/>
</dbReference>
<evidence type="ECO:0000256" key="2">
    <source>
        <dbReference type="ARBA" id="ARBA00004370"/>
    </source>
</evidence>